<evidence type="ECO:0008006" key="4">
    <source>
        <dbReference type="Google" id="ProtNLM"/>
    </source>
</evidence>
<keyword evidence="1" id="KW-0175">Coiled coil</keyword>
<proteinExistence type="predicted"/>
<keyword evidence="3" id="KW-1185">Reference proteome</keyword>
<evidence type="ECO:0000313" key="2">
    <source>
        <dbReference type="EMBL" id="KAJ3205392.1"/>
    </source>
</evidence>
<feature type="coiled-coil region" evidence="1">
    <location>
        <begin position="376"/>
        <end position="406"/>
    </location>
</feature>
<sequence length="528" mass="62153">IFLKFWYPFHDFDYAFKHCYSTIVNKFYQNIKDQKKSFRIKKNINSTKEISGITSYYKLLLPSEIILKIVLDNHFKLSEIKNLRLVSKKFASSIMELIYKNVELTSNNFFLTKDFFHITQHGNFIYNFSLKLTKKKEIETFFENFFSSFNNLETSNFIFPNLRSIDINENIVHHFQIFPDVKENFFLALFGLKNLRSLRLNAKGVVQILENNSEEEEEVEEHQINENVNFIQAATQIENLEFNGINVNSDWISRNSINNHYNKKKTYFDVKDIGKIKIFKVKNGVFNLNFKIVETISKNLVSLNFENSLIETKLLSLIFKTLYLNKLKTNFDTGKVEFFKHLKIFNLKKIKNLNQSLKLTKKQLTVVDLNLNRPNMISIREKKNELNEKNKNKSREEEEEECLLCEKKKNLVNSIQNKEEGLISFNFQESNLKEEQFIIFLDLFYDNISCLNLRENFNLTQISIRYCFDVCYNLNHLNITDCCGAVTSPLFASYSTPVFPPAIAFSANFIGNKALEKANVRLIQTMEE</sequence>
<feature type="non-terminal residue" evidence="2">
    <location>
        <position position="528"/>
    </location>
</feature>
<evidence type="ECO:0000256" key="1">
    <source>
        <dbReference type="SAM" id="Coils"/>
    </source>
</evidence>
<comment type="caution">
    <text evidence="2">The sequence shown here is derived from an EMBL/GenBank/DDBJ whole genome shotgun (WGS) entry which is preliminary data.</text>
</comment>
<name>A0AAD5XWB5_9FUNG</name>
<accession>A0AAD5XWB5</accession>
<reference evidence="2" key="1">
    <citation type="submission" date="2020-05" db="EMBL/GenBank/DDBJ databases">
        <title>Phylogenomic resolution of chytrid fungi.</title>
        <authorList>
            <person name="Stajich J.E."/>
            <person name="Amses K."/>
            <person name="Simmons R."/>
            <person name="Seto K."/>
            <person name="Myers J."/>
            <person name="Bonds A."/>
            <person name="Quandt C.A."/>
            <person name="Barry K."/>
            <person name="Liu P."/>
            <person name="Grigoriev I."/>
            <person name="Longcore J.E."/>
            <person name="James T.Y."/>
        </authorList>
    </citation>
    <scope>NUCLEOTIDE SEQUENCE</scope>
    <source>
        <strain evidence="2">JEL0476</strain>
    </source>
</reference>
<dbReference type="AlphaFoldDB" id="A0AAD5XWB5"/>
<protein>
    <recommendedName>
        <fullName evidence="4">F-box domain-containing protein</fullName>
    </recommendedName>
</protein>
<evidence type="ECO:0000313" key="3">
    <source>
        <dbReference type="Proteomes" id="UP001211065"/>
    </source>
</evidence>
<organism evidence="2 3">
    <name type="scientific">Clydaea vesicula</name>
    <dbReference type="NCBI Taxonomy" id="447962"/>
    <lineage>
        <taxon>Eukaryota</taxon>
        <taxon>Fungi</taxon>
        <taxon>Fungi incertae sedis</taxon>
        <taxon>Chytridiomycota</taxon>
        <taxon>Chytridiomycota incertae sedis</taxon>
        <taxon>Chytridiomycetes</taxon>
        <taxon>Lobulomycetales</taxon>
        <taxon>Lobulomycetaceae</taxon>
        <taxon>Clydaea</taxon>
    </lineage>
</organism>
<dbReference type="EMBL" id="JADGJW010001208">
    <property type="protein sequence ID" value="KAJ3205392.1"/>
    <property type="molecule type" value="Genomic_DNA"/>
</dbReference>
<dbReference type="Proteomes" id="UP001211065">
    <property type="component" value="Unassembled WGS sequence"/>
</dbReference>
<gene>
    <name evidence="2" type="ORF">HK099_000834</name>
</gene>